<evidence type="ECO:0000256" key="4">
    <source>
        <dbReference type="ARBA" id="ARBA00023125"/>
    </source>
</evidence>
<dbReference type="RefSeq" id="WP_090029264.1">
    <property type="nucleotide sequence ID" value="NZ_FNEB01000007.1"/>
</dbReference>
<dbReference type="EMBL" id="FNEB01000007">
    <property type="protein sequence ID" value="SDI99155.1"/>
    <property type="molecule type" value="Genomic_DNA"/>
</dbReference>
<organism evidence="7 8">
    <name type="scientific">Lutimaribacter saemankumensis</name>
    <dbReference type="NCBI Taxonomy" id="490829"/>
    <lineage>
        <taxon>Bacteria</taxon>
        <taxon>Pseudomonadati</taxon>
        <taxon>Pseudomonadota</taxon>
        <taxon>Alphaproteobacteria</taxon>
        <taxon>Rhodobacterales</taxon>
        <taxon>Roseobacteraceae</taxon>
        <taxon>Lutimaribacter</taxon>
    </lineage>
</organism>
<sequence>MAKIDLDTLTLDELKSLQKQVSRAIESYKERQRQKALAELEVKAQEMGFTLNDLLGGKKSKKSGIPKYRHPDDPTVTWTGKGRRPDWVKEALSKGKSLDDLLI</sequence>
<dbReference type="PANTHER" id="PTHR38097">
    <property type="match status" value="1"/>
</dbReference>
<dbReference type="GO" id="GO:0000976">
    <property type="term" value="F:transcription cis-regulatory region binding"/>
    <property type="evidence" value="ECO:0007669"/>
    <property type="project" value="TreeGrafter"/>
</dbReference>
<keyword evidence="4 7" id="KW-0238">DNA-binding</keyword>
<dbReference type="SUPFAM" id="SSF81273">
    <property type="entry name" value="H-NS histone-like proteins"/>
    <property type="match status" value="1"/>
</dbReference>
<comment type="similarity">
    <text evidence="2">Belongs to the histone-like protein H-NS family.</text>
</comment>
<evidence type="ECO:0000313" key="7">
    <source>
        <dbReference type="EMBL" id="SDI99155.1"/>
    </source>
</evidence>
<dbReference type="Gene3D" id="4.10.430.10">
    <property type="entry name" value="Histone-like protein H-NS, C-terminal domain"/>
    <property type="match status" value="1"/>
</dbReference>
<dbReference type="GO" id="GO:0032993">
    <property type="term" value="C:protein-DNA complex"/>
    <property type="evidence" value="ECO:0007669"/>
    <property type="project" value="TreeGrafter"/>
</dbReference>
<evidence type="ECO:0000313" key="8">
    <source>
        <dbReference type="Proteomes" id="UP000199340"/>
    </source>
</evidence>
<dbReference type="SMART" id="SM00528">
    <property type="entry name" value="HNS"/>
    <property type="match status" value="1"/>
</dbReference>
<dbReference type="InterPro" id="IPR037150">
    <property type="entry name" value="H-NS_C_dom_sf"/>
</dbReference>
<feature type="compositionally biased region" description="Basic residues" evidence="5">
    <location>
        <begin position="58"/>
        <end position="68"/>
    </location>
</feature>
<dbReference type="GO" id="GO:0003680">
    <property type="term" value="F:minor groove of adenine-thymine-rich DNA binding"/>
    <property type="evidence" value="ECO:0007669"/>
    <property type="project" value="TreeGrafter"/>
</dbReference>
<evidence type="ECO:0000259" key="6">
    <source>
        <dbReference type="SMART" id="SM00528"/>
    </source>
</evidence>
<proteinExistence type="inferred from homology"/>
<name>A0A1G8Q3X7_9RHOB</name>
<feature type="region of interest" description="Disordered" evidence="5">
    <location>
        <begin position="56"/>
        <end position="82"/>
    </location>
</feature>
<dbReference type="OrthoDB" id="5297879at2"/>
<accession>A0A1G8Q3X7</accession>
<dbReference type="PANTHER" id="PTHR38097:SF2">
    <property type="entry name" value="DNA-BINDING PROTEIN STPA"/>
    <property type="match status" value="1"/>
</dbReference>
<reference evidence="7 8" key="1">
    <citation type="submission" date="2016-10" db="EMBL/GenBank/DDBJ databases">
        <authorList>
            <person name="de Groot N.N."/>
        </authorList>
    </citation>
    <scope>NUCLEOTIDE SEQUENCE [LARGE SCALE GENOMIC DNA]</scope>
    <source>
        <strain evidence="7 8">DSM 28010</strain>
    </source>
</reference>
<dbReference type="STRING" id="490829.SAMN05421850_10797"/>
<comment type="subcellular location">
    <subcellularLocation>
        <location evidence="1">Cytoplasm</location>
        <location evidence="1">Nucleoid</location>
    </subcellularLocation>
</comment>
<evidence type="ECO:0000256" key="2">
    <source>
        <dbReference type="ARBA" id="ARBA00010610"/>
    </source>
</evidence>
<evidence type="ECO:0000256" key="3">
    <source>
        <dbReference type="ARBA" id="ARBA00022490"/>
    </source>
</evidence>
<dbReference type="AlphaFoldDB" id="A0A1G8Q3X7"/>
<dbReference type="Pfam" id="PF00816">
    <property type="entry name" value="Histone_HNS"/>
    <property type="match status" value="1"/>
</dbReference>
<dbReference type="GO" id="GO:0003681">
    <property type="term" value="F:bent DNA binding"/>
    <property type="evidence" value="ECO:0007669"/>
    <property type="project" value="TreeGrafter"/>
</dbReference>
<dbReference type="GO" id="GO:0005829">
    <property type="term" value="C:cytosol"/>
    <property type="evidence" value="ECO:0007669"/>
    <property type="project" value="TreeGrafter"/>
</dbReference>
<dbReference type="GO" id="GO:0001217">
    <property type="term" value="F:DNA-binding transcription repressor activity"/>
    <property type="evidence" value="ECO:0007669"/>
    <property type="project" value="TreeGrafter"/>
</dbReference>
<evidence type="ECO:0000256" key="1">
    <source>
        <dbReference type="ARBA" id="ARBA00004453"/>
    </source>
</evidence>
<keyword evidence="8" id="KW-1185">Reference proteome</keyword>
<protein>
    <submittedName>
        <fullName evidence="7">DNA-binding protein H-NS</fullName>
    </submittedName>
</protein>
<evidence type="ECO:0000256" key="5">
    <source>
        <dbReference type="SAM" id="MobiDB-lite"/>
    </source>
</evidence>
<dbReference type="InterPro" id="IPR027444">
    <property type="entry name" value="H-NS_C_dom"/>
</dbReference>
<dbReference type="Proteomes" id="UP000199340">
    <property type="component" value="Unassembled WGS sequence"/>
</dbReference>
<keyword evidence="3" id="KW-0963">Cytoplasm</keyword>
<feature type="domain" description="DNA-binding protein H-NS-like C-terminal" evidence="6">
    <location>
        <begin position="58"/>
        <end position="103"/>
    </location>
</feature>
<dbReference type="GO" id="GO:0009295">
    <property type="term" value="C:nucleoid"/>
    <property type="evidence" value="ECO:0007669"/>
    <property type="project" value="UniProtKB-SubCell"/>
</dbReference>
<gene>
    <name evidence="7" type="ORF">SAMN05421850_10797</name>
</gene>